<evidence type="ECO:0000256" key="3">
    <source>
        <dbReference type="ARBA" id="ARBA00022741"/>
    </source>
</evidence>
<dbReference type="InterPro" id="IPR027417">
    <property type="entry name" value="P-loop_NTPase"/>
</dbReference>
<dbReference type="InterPro" id="IPR007502">
    <property type="entry name" value="Helicase-assoc_dom"/>
</dbReference>
<dbReference type="Pfam" id="PF00271">
    <property type="entry name" value="Helicase_C"/>
    <property type="match status" value="1"/>
</dbReference>
<gene>
    <name evidence="11" type="primary">prp43-1</name>
    <name evidence="11" type="ORF">M951_chr3103</name>
</gene>
<evidence type="ECO:0000256" key="8">
    <source>
        <dbReference type="ARBA" id="ARBA00047984"/>
    </source>
</evidence>
<dbReference type="Gene3D" id="1.10.10.2130">
    <property type="entry name" value="DEAH helicase family, winged-helix domain"/>
    <property type="match status" value="1"/>
</dbReference>
<dbReference type="EC" id="3.6.4.13" evidence="1"/>
<dbReference type="GO" id="GO:0008380">
    <property type="term" value="P:RNA splicing"/>
    <property type="evidence" value="ECO:0007669"/>
    <property type="project" value="UniProtKB-KW"/>
</dbReference>
<dbReference type="InterPro" id="IPR042035">
    <property type="entry name" value="DEAH_win-hel_dom"/>
</dbReference>
<dbReference type="Proteomes" id="UP000243670">
    <property type="component" value="Nucleomorph 3"/>
</dbReference>
<keyword evidence="2" id="KW-0507">mRNA processing</keyword>
<dbReference type="GO" id="GO:0016787">
    <property type="term" value="F:hydrolase activity"/>
    <property type="evidence" value="ECO:0007669"/>
    <property type="project" value="UniProtKB-KW"/>
</dbReference>
<dbReference type="PROSITE" id="PS51192">
    <property type="entry name" value="HELICASE_ATP_BIND_1"/>
    <property type="match status" value="1"/>
</dbReference>
<evidence type="ECO:0000259" key="9">
    <source>
        <dbReference type="PROSITE" id="PS51192"/>
    </source>
</evidence>
<sequence length="634" mass="73342">MYKLKNNHKEKNYNNENAILPIYEAKEKILCGVESNDILIVIGDTGSGKTTQITQFIYQKFDSNILRICCTQPRRIAAMSISKKVSKDLNCKLGNIVGYSVRFENLSDMDTKIKYVTEGILIKQLSADFLIKEYSYIIIDEAHERTINTDILLGILKEVVKIRSSFKLIVMSATLEIDKFYNFYWQASTILVPGRLYPVEIFYSKKILINYLVSSLKLIMNIVNSTLSGDVLVFLSGEDEIENLCYSVKKITNININEIDINPLYANLSMKYQDKIFKITHILQKRKIKKLRKVIVSTNIAETSVTLENISFVIDCGFSKKKIFNPRMRIDSLLSSPISKASAHQRSGRAGRTKIGTCFRMYTEFVFNEILSYQSYPEIIRSNLDSTILIFKRMGIRKIINFDFIDPPSPEILMRGLEKLYQLNSLDQHGNLTDLGFLVSEIPLETQAAKSIIESFNNNTFHEILSIFSMITSNFYLKKIEDINSNEKKIIFSKFCNFISDHLTLLNIFNTWRIKKRSSVWAAKNLLNYKLLEACDKIREQLLKICIKLNIEYTFRSRVDLDFSSNIIKSIFNGYFLNTACYKNGDYHTNVHIESLIKDNKKSVLFNSLILTKKLYMYIVTNIPINWFVIKNNK</sequence>
<dbReference type="GO" id="GO:0005524">
    <property type="term" value="F:ATP binding"/>
    <property type="evidence" value="ECO:0007669"/>
    <property type="project" value="UniProtKB-KW"/>
</dbReference>
<keyword evidence="4" id="KW-0378">Hydrolase</keyword>
<dbReference type="Pfam" id="PF00270">
    <property type="entry name" value="DEAD"/>
    <property type="match status" value="1"/>
</dbReference>
<dbReference type="CDD" id="cd18791">
    <property type="entry name" value="SF2_C_RHA"/>
    <property type="match status" value="1"/>
</dbReference>
<evidence type="ECO:0000256" key="6">
    <source>
        <dbReference type="ARBA" id="ARBA00022840"/>
    </source>
</evidence>
<dbReference type="CDD" id="cd17917">
    <property type="entry name" value="DEXHc_RHA-like"/>
    <property type="match status" value="1"/>
</dbReference>
<evidence type="ECO:0000256" key="7">
    <source>
        <dbReference type="ARBA" id="ARBA00023187"/>
    </source>
</evidence>
<evidence type="ECO:0000313" key="12">
    <source>
        <dbReference type="Proteomes" id="UP000243670"/>
    </source>
</evidence>
<evidence type="ECO:0000259" key="10">
    <source>
        <dbReference type="PROSITE" id="PS51194"/>
    </source>
</evidence>
<evidence type="ECO:0000313" key="11">
    <source>
        <dbReference type="EMBL" id="AIB10006.1"/>
    </source>
</evidence>
<dbReference type="InterPro" id="IPR001650">
    <property type="entry name" value="Helicase_C-like"/>
</dbReference>
<dbReference type="PROSITE" id="PS51194">
    <property type="entry name" value="HELICASE_CTER"/>
    <property type="match status" value="1"/>
</dbReference>
<dbReference type="Gene3D" id="3.40.50.300">
    <property type="entry name" value="P-loop containing nucleotide triphosphate hydrolases"/>
    <property type="match status" value="2"/>
</dbReference>
<proteinExistence type="predicted"/>
<dbReference type="AlphaFoldDB" id="A0A060D7R9"/>
<dbReference type="GO" id="GO:0006397">
    <property type="term" value="P:mRNA processing"/>
    <property type="evidence" value="ECO:0007669"/>
    <property type="project" value="UniProtKB-KW"/>
</dbReference>
<dbReference type="EMBL" id="CP006629">
    <property type="protein sequence ID" value="AIB10006.1"/>
    <property type="molecule type" value="Genomic_DNA"/>
</dbReference>
<name>A0A060D7R9_9EUKA</name>
<keyword evidence="3" id="KW-0547">Nucleotide-binding</keyword>
<dbReference type="GO" id="GO:0003723">
    <property type="term" value="F:RNA binding"/>
    <property type="evidence" value="ECO:0007669"/>
    <property type="project" value="TreeGrafter"/>
</dbReference>
<evidence type="ECO:0000256" key="5">
    <source>
        <dbReference type="ARBA" id="ARBA00022806"/>
    </source>
</evidence>
<dbReference type="InterPro" id="IPR002464">
    <property type="entry name" value="DNA/RNA_helicase_DEAH_CS"/>
</dbReference>
<dbReference type="SMART" id="SM00490">
    <property type="entry name" value="HELICc"/>
    <property type="match status" value="1"/>
</dbReference>
<dbReference type="PROSITE" id="PS00690">
    <property type="entry name" value="DEAH_ATP_HELICASE"/>
    <property type="match status" value="1"/>
</dbReference>
<keyword evidence="6" id="KW-0067">ATP-binding</keyword>
<dbReference type="SMART" id="SM00847">
    <property type="entry name" value="HA2"/>
    <property type="match status" value="1"/>
</dbReference>
<dbReference type="PANTHER" id="PTHR18934">
    <property type="entry name" value="ATP-DEPENDENT RNA HELICASE"/>
    <property type="match status" value="1"/>
</dbReference>
<dbReference type="InterPro" id="IPR011545">
    <property type="entry name" value="DEAD/DEAH_box_helicase_dom"/>
</dbReference>
<feature type="domain" description="Helicase C-terminal" evidence="10">
    <location>
        <begin position="215"/>
        <end position="395"/>
    </location>
</feature>
<evidence type="ECO:0000256" key="4">
    <source>
        <dbReference type="ARBA" id="ARBA00022801"/>
    </source>
</evidence>
<keyword evidence="11" id="KW-0542">Nucleomorph</keyword>
<evidence type="ECO:0000256" key="1">
    <source>
        <dbReference type="ARBA" id="ARBA00012552"/>
    </source>
</evidence>
<dbReference type="InterPro" id="IPR014001">
    <property type="entry name" value="Helicase_ATP-bd"/>
</dbReference>
<dbReference type="PANTHER" id="PTHR18934:SF109">
    <property type="entry name" value="ATP-DEPENDENT RNA HELICASE DHX15 HOMOLOG"/>
    <property type="match status" value="1"/>
</dbReference>
<keyword evidence="7" id="KW-0508">mRNA splicing</keyword>
<evidence type="ECO:0000256" key="2">
    <source>
        <dbReference type="ARBA" id="ARBA00022664"/>
    </source>
</evidence>
<dbReference type="SMART" id="SM00487">
    <property type="entry name" value="DEXDc"/>
    <property type="match status" value="1"/>
</dbReference>
<keyword evidence="5" id="KW-0347">Helicase</keyword>
<accession>A0A060D7R9</accession>
<feature type="domain" description="Helicase ATP-binding" evidence="9">
    <location>
        <begin position="30"/>
        <end position="193"/>
    </location>
</feature>
<organism evidence="11 12">
    <name type="scientific">Lotharella oceanica</name>
    <dbReference type="NCBI Taxonomy" id="641309"/>
    <lineage>
        <taxon>Eukaryota</taxon>
        <taxon>Sar</taxon>
        <taxon>Rhizaria</taxon>
        <taxon>Cercozoa</taxon>
        <taxon>Chlorarachniophyceae</taxon>
        <taxon>Lotharella</taxon>
    </lineage>
</organism>
<geneLocation type="nucleomorph" evidence="11"/>
<reference evidence="11 12" key="1">
    <citation type="journal article" date="2014" name="BMC Genomics">
        <title>Nucleomorph and plastid genome sequences of the chlorarachniophyte Lotharella oceanica: convergent reductive evolution and frequent recombination in nucleomorph-bearing algae.</title>
        <authorList>
            <person name="Tanifuji G."/>
            <person name="Onodera N.T."/>
            <person name="Brown M.W."/>
            <person name="Curtis B.A."/>
            <person name="Roger A.J."/>
            <person name="Ka-Shu Wong G."/>
            <person name="Melkonian M."/>
            <person name="Archibald J.M."/>
        </authorList>
    </citation>
    <scope>NUCLEOTIDE SEQUENCE [LARGE SCALE GENOMIC DNA]</scope>
    <source>
        <strain evidence="11 12">CCMP622</strain>
    </source>
</reference>
<dbReference type="SUPFAM" id="SSF52540">
    <property type="entry name" value="P-loop containing nucleoside triphosphate hydrolases"/>
    <property type="match status" value="1"/>
</dbReference>
<protein>
    <recommendedName>
        <fullName evidence="1">RNA helicase</fullName>
        <ecNumber evidence="1">3.6.4.13</ecNumber>
    </recommendedName>
</protein>
<comment type="catalytic activity">
    <reaction evidence="8">
        <text>ATP + H2O = ADP + phosphate + H(+)</text>
        <dbReference type="Rhea" id="RHEA:13065"/>
        <dbReference type="ChEBI" id="CHEBI:15377"/>
        <dbReference type="ChEBI" id="CHEBI:15378"/>
        <dbReference type="ChEBI" id="CHEBI:30616"/>
        <dbReference type="ChEBI" id="CHEBI:43474"/>
        <dbReference type="ChEBI" id="CHEBI:456216"/>
        <dbReference type="EC" id="3.6.4.13"/>
    </reaction>
</comment>
<dbReference type="GO" id="GO:0003724">
    <property type="term" value="F:RNA helicase activity"/>
    <property type="evidence" value="ECO:0007669"/>
    <property type="project" value="UniProtKB-EC"/>
</dbReference>